<evidence type="ECO:0000313" key="2">
    <source>
        <dbReference type="EMBL" id="ETW94526.1"/>
    </source>
</evidence>
<dbReference type="Pfam" id="PF03781">
    <property type="entry name" value="FGE-sulfatase"/>
    <property type="match status" value="1"/>
</dbReference>
<dbReference type="PANTHER" id="PTHR23150">
    <property type="entry name" value="SULFATASE MODIFYING FACTOR 1, 2"/>
    <property type="match status" value="1"/>
</dbReference>
<sequence length="268" mass="29970">MGNHEDNAVTIQKYGNTETNYQDAVLRAVTIPGPFYMMRYPVTNGLFAAFIRARQAEGNPYLTTAELRGNAWVLGGEKWSRVPDACWHHPKGTEYGINLNEMSPVICVALADAVEFAKWLTAKELQMGSAERDGYLYRLPTDAEWEYACRAGSVNTAFWWGDVLDDEHAIHRCGLHPNRTGPEPIEDHSVPGLRRCNAWGLSDMLGNVWEWTGTRYAPGENEDRVVRGGSWGSSSAAGRMLCCFRGRLKPDDRGDRNGFRLVYAPPLA</sequence>
<dbReference type="InterPro" id="IPR016187">
    <property type="entry name" value="CTDL_fold"/>
</dbReference>
<dbReference type="AlphaFoldDB" id="W4LB27"/>
<dbReference type="InterPro" id="IPR005532">
    <property type="entry name" value="SUMF_dom"/>
</dbReference>
<name>W4LB27_9BACT</name>
<dbReference type="EMBL" id="AZHX01002457">
    <property type="protein sequence ID" value="ETW94526.1"/>
    <property type="molecule type" value="Genomic_DNA"/>
</dbReference>
<dbReference type="GO" id="GO:0120147">
    <property type="term" value="F:formylglycine-generating oxidase activity"/>
    <property type="evidence" value="ECO:0007669"/>
    <property type="project" value="TreeGrafter"/>
</dbReference>
<evidence type="ECO:0000313" key="3">
    <source>
        <dbReference type="Proteomes" id="UP000019140"/>
    </source>
</evidence>
<accession>W4LB27</accession>
<gene>
    <name evidence="2" type="ORF">ETSY2_49660</name>
</gene>
<dbReference type="InterPro" id="IPR042095">
    <property type="entry name" value="SUMF_sf"/>
</dbReference>
<dbReference type="PANTHER" id="PTHR23150:SF19">
    <property type="entry name" value="FORMYLGLYCINE-GENERATING ENZYME"/>
    <property type="match status" value="1"/>
</dbReference>
<keyword evidence="3" id="KW-1185">Reference proteome</keyword>
<comment type="caution">
    <text evidence="2">The sequence shown here is derived from an EMBL/GenBank/DDBJ whole genome shotgun (WGS) entry which is preliminary data.</text>
</comment>
<proteinExistence type="predicted"/>
<feature type="domain" description="Sulfatase-modifying factor enzyme-like" evidence="1">
    <location>
        <begin position="15"/>
        <end position="262"/>
    </location>
</feature>
<organism evidence="2 3">
    <name type="scientific">Candidatus Entotheonella gemina</name>
    <dbReference type="NCBI Taxonomy" id="1429439"/>
    <lineage>
        <taxon>Bacteria</taxon>
        <taxon>Pseudomonadati</taxon>
        <taxon>Nitrospinota/Tectimicrobiota group</taxon>
        <taxon>Candidatus Tectimicrobiota</taxon>
        <taxon>Candidatus Entotheonellia</taxon>
        <taxon>Candidatus Entotheonellales</taxon>
        <taxon>Candidatus Entotheonellaceae</taxon>
        <taxon>Candidatus Entotheonella</taxon>
    </lineage>
</organism>
<dbReference type="HOGENOM" id="CLU_012431_4_2_7"/>
<dbReference type="Gene3D" id="3.90.1580.10">
    <property type="entry name" value="paralog of FGE (formylglycine-generating enzyme)"/>
    <property type="match status" value="1"/>
</dbReference>
<evidence type="ECO:0000259" key="1">
    <source>
        <dbReference type="Pfam" id="PF03781"/>
    </source>
</evidence>
<dbReference type="SUPFAM" id="SSF56436">
    <property type="entry name" value="C-type lectin-like"/>
    <property type="match status" value="1"/>
</dbReference>
<reference evidence="2 3" key="1">
    <citation type="journal article" date="2014" name="Nature">
        <title>An environmental bacterial taxon with a large and distinct metabolic repertoire.</title>
        <authorList>
            <person name="Wilson M.C."/>
            <person name="Mori T."/>
            <person name="Ruckert C."/>
            <person name="Uria A.R."/>
            <person name="Helf M.J."/>
            <person name="Takada K."/>
            <person name="Gernert C."/>
            <person name="Steffens U.A."/>
            <person name="Heycke N."/>
            <person name="Schmitt S."/>
            <person name="Rinke C."/>
            <person name="Helfrich E.J."/>
            <person name="Brachmann A.O."/>
            <person name="Gurgui C."/>
            <person name="Wakimoto T."/>
            <person name="Kracht M."/>
            <person name="Crusemann M."/>
            <person name="Hentschel U."/>
            <person name="Abe I."/>
            <person name="Matsunaga S."/>
            <person name="Kalinowski J."/>
            <person name="Takeyama H."/>
            <person name="Piel J."/>
        </authorList>
    </citation>
    <scope>NUCLEOTIDE SEQUENCE [LARGE SCALE GENOMIC DNA]</scope>
    <source>
        <strain evidence="3">TSY2</strain>
    </source>
</reference>
<dbReference type="InterPro" id="IPR051043">
    <property type="entry name" value="Sulfatase_Mod_Factor_Kinase"/>
</dbReference>
<protein>
    <recommendedName>
        <fullName evidence="1">Sulfatase-modifying factor enzyme-like domain-containing protein</fullName>
    </recommendedName>
</protein>
<dbReference type="Proteomes" id="UP000019140">
    <property type="component" value="Unassembled WGS sequence"/>
</dbReference>